<dbReference type="SMART" id="SM00220">
    <property type="entry name" value="S_TKc"/>
    <property type="match status" value="1"/>
</dbReference>
<keyword evidence="1 3" id="KW-0547">Nucleotide-binding</keyword>
<dbReference type="PROSITE" id="PS00107">
    <property type="entry name" value="PROTEIN_KINASE_ATP"/>
    <property type="match status" value="1"/>
</dbReference>
<feature type="binding site" evidence="3">
    <location>
        <position position="32"/>
    </location>
    <ligand>
        <name>ATP</name>
        <dbReference type="ChEBI" id="CHEBI:30616"/>
    </ligand>
</feature>
<sequence>MGRYRMVARLGAGGMGRVYLGRSPGGRDVAVKVVRAELAEDPGFRQRFAREVAAARRVTGVFTASVVDADPEGSPAWLATEYVPGMSLGQAVAGLGPWPEPAVLALGAGLVEALEAIHGAGVVHRDLKPSNVLLAPDGPRVIDFGISVTDGLGVLTRTGTVVGTPGFMAPEQLTTNGRPGPASDVFALGAVLAFAATGSGPFGSGAPHTLHYRTVHEEPDLSRLPPVLGAVVAGCLAKTPEERPDLAALLQELSRAFEDEAGEAPGPRSAYGWLPGPVALALREERAGGDRRAGGGGLPDAPTRTGAAPAADGGPAHPPTVIGAPVSPPPAPRTPPAPATAPPRNRTRRQVLVAAAGAVGAGGIALAGWRLLGGDGGEAPGDSAGGNAPGDEPFRPDAERGTERWSVTDVMLLDAVTAADGVVYASTIEGLEGRAAGLHALDARDGGTRWTFPLDATLVRPAVRDGTVWVTARNDRLYALDAADGRLLWTFTSNDAPVTAPTVAGDTVYVCGGEGRVYAVDAASGERRWLYSYPWEDSSVTPPAPVVADGAVYVGDGEGTLHAVDAGTGRERWTHPSERGSRVFSPAAVADGTVYFSSNSGSVYAVEAAGGERRWSFPASDYEPSGPVVADGSVYLHDFTGRLYALDASTGDRRWSLPLGGDMYFAPAFGDGTVFCATRDNVLHAVDARTGHEAWSFETPAETEVSSMPVVADGTVYFGSRDVYQIEHFVLHAVAL</sequence>
<feature type="compositionally biased region" description="Pro residues" evidence="4">
    <location>
        <begin position="326"/>
        <end position="341"/>
    </location>
</feature>
<dbReference type="Proteomes" id="UP000194218">
    <property type="component" value="Chromosome"/>
</dbReference>
<dbReference type="InterPro" id="IPR002372">
    <property type="entry name" value="PQQ_rpt_dom"/>
</dbReference>
<evidence type="ECO:0000256" key="2">
    <source>
        <dbReference type="ARBA" id="ARBA00022840"/>
    </source>
</evidence>
<name>A0A1W7D639_9ACTN</name>
<dbReference type="PROSITE" id="PS50011">
    <property type="entry name" value="PROTEIN_KINASE_DOM"/>
    <property type="match status" value="1"/>
</dbReference>
<dbReference type="GO" id="GO:0005524">
    <property type="term" value="F:ATP binding"/>
    <property type="evidence" value="ECO:0007669"/>
    <property type="project" value="UniProtKB-UniRule"/>
</dbReference>
<dbReference type="InterPro" id="IPR011009">
    <property type="entry name" value="Kinase-like_dom_sf"/>
</dbReference>
<feature type="domain" description="Protein kinase" evidence="5">
    <location>
        <begin position="4"/>
        <end position="257"/>
    </location>
</feature>
<dbReference type="InterPro" id="IPR018391">
    <property type="entry name" value="PQQ_b-propeller_rpt"/>
</dbReference>
<protein>
    <recommendedName>
        <fullName evidence="5">Protein kinase domain-containing protein</fullName>
    </recommendedName>
</protein>
<dbReference type="InterPro" id="IPR008271">
    <property type="entry name" value="Ser/Thr_kinase_AS"/>
</dbReference>
<organism evidence="6 7">
    <name type="scientific">Streptomyces marincola</name>
    <dbReference type="NCBI Taxonomy" id="2878388"/>
    <lineage>
        <taxon>Bacteria</taxon>
        <taxon>Bacillati</taxon>
        <taxon>Actinomycetota</taxon>
        <taxon>Actinomycetes</taxon>
        <taxon>Kitasatosporales</taxon>
        <taxon>Streptomycetaceae</taxon>
        <taxon>Streptomyces</taxon>
    </lineage>
</organism>
<evidence type="ECO:0000256" key="3">
    <source>
        <dbReference type="PROSITE-ProRule" id="PRU10141"/>
    </source>
</evidence>
<evidence type="ECO:0000256" key="1">
    <source>
        <dbReference type="ARBA" id="ARBA00022741"/>
    </source>
</evidence>
<dbReference type="InterPro" id="IPR017441">
    <property type="entry name" value="Protein_kinase_ATP_BS"/>
</dbReference>
<dbReference type="Gene3D" id="2.40.128.630">
    <property type="match status" value="1"/>
</dbReference>
<dbReference type="GO" id="GO:0004672">
    <property type="term" value="F:protein kinase activity"/>
    <property type="evidence" value="ECO:0007669"/>
    <property type="project" value="InterPro"/>
</dbReference>
<dbReference type="PANTHER" id="PTHR34512">
    <property type="entry name" value="CELL SURFACE PROTEIN"/>
    <property type="match status" value="1"/>
</dbReference>
<dbReference type="AlphaFoldDB" id="A0A1W7D639"/>
<dbReference type="Pfam" id="PF13360">
    <property type="entry name" value="PQQ_2"/>
    <property type="match status" value="1"/>
</dbReference>
<evidence type="ECO:0000256" key="4">
    <source>
        <dbReference type="SAM" id="MobiDB-lite"/>
    </source>
</evidence>
<evidence type="ECO:0000259" key="5">
    <source>
        <dbReference type="PROSITE" id="PS50011"/>
    </source>
</evidence>
<dbReference type="PANTHER" id="PTHR34512:SF30">
    <property type="entry name" value="OUTER MEMBRANE PROTEIN ASSEMBLY FACTOR BAMB"/>
    <property type="match status" value="1"/>
</dbReference>
<dbReference type="Gene3D" id="1.10.510.10">
    <property type="entry name" value="Transferase(Phosphotransferase) domain 1"/>
    <property type="match status" value="1"/>
</dbReference>
<keyword evidence="7" id="KW-1185">Reference proteome</keyword>
<evidence type="ECO:0000313" key="7">
    <source>
        <dbReference type="Proteomes" id="UP000194218"/>
    </source>
</evidence>
<feature type="compositionally biased region" description="Basic and acidic residues" evidence="4">
    <location>
        <begin position="392"/>
        <end position="402"/>
    </location>
</feature>
<dbReference type="CDD" id="cd14014">
    <property type="entry name" value="STKc_PknB_like"/>
    <property type="match status" value="1"/>
</dbReference>
<feature type="region of interest" description="Disordered" evidence="4">
    <location>
        <begin position="376"/>
        <end position="402"/>
    </location>
</feature>
<dbReference type="SMART" id="SM00564">
    <property type="entry name" value="PQQ"/>
    <property type="match status" value="7"/>
</dbReference>
<dbReference type="EMBL" id="CP021121">
    <property type="protein sequence ID" value="ARQ72563.1"/>
    <property type="molecule type" value="Genomic_DNA"/>
</dbReference>
<feature type="compositionally biased region" description="Gly residues" evidence="4">
    <location>
        <begin position="376"/>
        <end position="388"/>
    </location>
</feature>
<dbReference type="Gene3D" id="3.30.200.20">
    <property type="entry name" value="Phosphorylase Kinase, domain 1"/>
    <property type="match status" value="1"/>
</dbReference>
<feature type="compositionally biased region" description="Low complexity" evidence="4">
    <location>
        <begin position="299"/>
        <end position="315"/>
    </location>
</feature>
<dbReference type="SUPFAM" id="SSF50998">
    <property type="entry name" value="Quinoprotein alcohol dehydrogenase-like"/>
    <property type="match status" value="2"/>
</dbReference>
<dbReference type="KEGG" id="smao:CAG99_21995"/>
<dbReference type="InterPro" id="IPR011047">
    <property type="entry name" value="Quinoprotein_ADH-like_sf"/>
</dbReference>
<keyword evidence="2 3" id="KW-0067">ATP-binding</keyword>
<evidence type="ECO:0000313" key="6">
    <source>
        <dbReference type="EMBL" id="ARQ72563.1"/>
    </source>
</evidence>
<feature type="region of interest" description="Disordered" evidence="4">
    <location>
        <begin position="286"/>
        <end position="346"/>
    </location>
</feature>
<dbReference type="InterPro" id="IPR015943">
    <property type="entry name" value="WD40/YVTN_repeat-like_dom_sf"/>
</dbReference>
<dbReference type="OrthoDB" id="155383at2"/>
<dbReference type="Gene3D" id="2.130.10.10">
    <property type="entry name" value="YVTN repeat-like/Quinoprotein amine dehydrogenase"/>
    <property type="match status" value="2"/>
</dbReference>
<reference evidence="6 7" key="1">
    <citation type="submission" date="2017-05" db="EMBL/GenBank/DDBJ databases">
        <title>Complete genome sequence of Streptomyces sp. SCSIO 03032 revealed the diverse biosynthetic pathways for its bioactive secondary metabolites.</title>
        <authorList>
            <person name="Ma L."/>
            <person name="Zhu Y."/>
            <person name="Zhang W."/>
            <person name="Zhang G."/>
            <person name="Tian X."/>
            <person name="Zhang S."/>
            <person name="Zhang C."/>
        </authorList>
    </citation>
    <scope>NUCLEOTIDE SEQUENCE [LARGE SCALE GENOMIC DNA]</scope>
    <source>
        <strain evidence="6 7">SCSIO 03032</strain>
    </source>
</reference>
<proteinExistence type="predicted"/>
<dbReference type="PROSITE" id="PS00108">
    <property type="entry name" value="PROTEIN_KINASE_ST"/>
    <property type="match status" value="1"/>
</dbReference>
<dbReference type="SUPFAM" id="SSF56112">
    <property type="entry name" value="Protein kinase-like (PK-like)"/>
    <property type="match status" value="1"/>
</dbReference>
<dbReference type="Pfam" id="PF00069">
    <property type="entry name" value="Pkinase"/>
    <property type="match status" value="1"/>
</dbReference>
<gene>
    <name evidence="6" type="ORF">CAG99_21995</name>
</gene>
<dbReference type="InterPro" id="IPR000719">
    <property type="entry name" value="Prot_kinase_dom"/>
</dbReference>
<accession>A0A1W7D639</accession>